<feature type="transmembrane region" description="Helical" evidence="4">
    <location>
        <begin position="39"/>
        <end position="62"/>
    </location>
</feature>
<feature type="binding site" evidence="4">
    <location>
        <position position="278"/>
    </location>
    <ligand>
        <name>S-methyl-5'-thioadenosine</name>
        <dbReference type="ChEBI" id="CHEBI:17509"/>
    </ligand>
</feature>
<dbReference type="InterPro" id="IPR001045">
    <property type="entry name" value="Spermi_synthase"/>
</dbReference>
<name>A0ABR9ZNK3_9CORY</name>
<feature type="domain" description="PABS" evidence="7">
    <location>
        <begin position="247"/>
        <end position="483"/>
    </location>
</feature>
<gene>
    <name evidence="4" type="primary">speE</name>
    <name evidence="8" type="ORF">IRY30_08920</name>
</gene>
<dbReference type="InterPro" id="IPR030373">
    <property type="entry name" value="PABS_CS"/>
</dbReference>
<dbReference type="RefSeq" id="WP_194557079.1">
    <property type="nucleotide sequence ID" value="NZ_JADKMY010000003.1"/>
</dbReference>
<comment type="catalytic activity">
    <reaction evidence="4">
        <text>S-adenosyl 3-(methylsulfanyl)propylamine + putrescine = S-methyl-5'-thioadenosine + spermidine + H(+)</text>
        <dbReference type="Rhea" id="RHEA:12721"/>
        <dbReference type="ChEBI" id="CHEBI:15378"/>
        <dbReference type="ChEBI" id="CHEBI:17509"/>
        <dbReference type="ChEBI" id="CHEBI:57443"/>
        <dbReference type="ChEBI" id="CHEBI:57834"/>
        <dbReference type="ChEBI" id="CHEBI:326268"/>
        <dbReference type="EC" id="2.5.1.16"/>
    </reaction>
</comment>
<feature type="transmembrane region" description="Helical" evidence="4">
    <location>
        <begin position="131"/>
        <end position="150"/>
    </location>
</feature>
<evidence type="ECO:0000256" key="5">
    <source>
        <dbReference type="PROSITE-ProRule" id="PRU00354"/>
    </source>
</evidence>
<keyword evidence="9" id="KW-1185">Reference proteome</keyword>
<feature type="transmembrane region" description="Helical" evidence="4">
    <location>
        <begin position="104"/>
        <end position="125"/>
    </location>
</feature>
<keyword evidence="2 4" id="KW-0808">Transferase</keyword>
<sequence length="543" mass="58376">MASTESTVSAAPVVAEEQNEQVERGERGERGLVPGPRRFLLLLSVAVCAASGLVYELALISLSTSLNGGGIVETSLIVAGYVAALGLGALCAKPLLKWAETAFLWVEATLGVVGGLSATLLYLAFAVTGQSLILLVLATLLIGMLVGAELPLLMTMFQRGRLVDAKESGSILATLNVADYLGALLGGLAWPFLLLPHLGLLQGTAAAGLLNLVAALVVAALVLRWSVARAHLALVSTVIVVAIVGLAVLIVRSDGVVATARQRLFQDPIIYSQQSQYQDIVVTKDGKDRRLFLNGGLQYSTRDEYRYTESLVYPAITPETERVLIIGGGDGLAARELLRMDHIQHIEQVELDPEMIRVANTVLREDNQGSLEDPRVHVRTEDAFTWVRSGGGGVPPFDAILVDLSDPDNDTMARLYSQEFYGLLHKMLDPEGRMVVQSGSAFTTPDVFNRVRSTLKAAGCAEVVPYHVHVPTFGDWGFNMCAPENTQLSVPSTAPELRYLNTDTLRAAGVFPPDNPLVDLPPNTLDHPVIVEDLRRGYRAAGE</sequence>
<feature type="binding site" evidence="4">
    <location>
        <position position="350"/>
    </location>
    <ligand>
        <name>S-methyl-5'-thioadenosine</name>
        <dbReference type="ChEBI" id="CHEBI:17509"/>
    </ligand>
</feature>
<feature type="transmembrane region" description="Helical" evidence="4">
    <location>
        <begin position="171"/>
        <end position="193"/>
    </location>
</feature>
<dbReference type="CDD" id="cd02440">
    <property type="entry name" value="AdoMet_MTases"/>
    <property type="match status" value="1"/>
</dbReference>
<dbReference type="Gene3D" id="3.40.50.150">
    <property type="entry name" value="Vaccinia Virus protein VP39"/>
    <property type="match status" value="1"/>
</dbReference>
<evidence type="ECO:0000256" key="1">
    <source>
        <dbReference type="ARBA" id="ARBA00007867"/>
    </source>
</evidence>
<dbReference type="PANTHER" id="PTHR43317:SF1">
    <property type="entry name" value="THERMOSPERMINE SYNTHASE ACAULIS5"/>
    <property type="match status" value="1"/>
</dbReference>
<keyword evidence="4" id="KW-0472">Membrane</keyword>
<dbReference type="SUPFAM" id="SSF103473">
    <property type="entry name" value="MFS general substrate transporter"/>
    <property type="match status" value="1"/>
</dbReference>
<keyword evidence="3 4" id="KW-0620">Polyamine biosynthesis</keyword>
<dbReference type="SUPFAM" id="SSF53335">
    <property type="entry name" value="S-adenosyl-L-methionine-dependent methyltransferases"/>
    <property type="match status" value="1"/>
</dbReference>
<proteinExistence type="inferred from homology"/>
<keyword evidence="4" id="KW-0745">Spermidine biosynthesis</keyword>
<keyword evidence="4" id="KW-1133">Transmembrane helix</keyword>
<dbReference type="PROSITE" id="PS01330">
    <property type="entry name" value="PABS_1"/>
    <property type="match status" value="1"/>
</dbReference>
<dbReference type="EMBL" id="JADKMY010000003">
    <property type="protein sequence ID" value="MBF4554187.1"/>
    <property type="molecule type" value="Genomic_DNA"/>
</dbReference>
<comment type="similarity">
    <text evidence="1 4">Belongs to the spermidine/spermine synthase family.</text>
</comment>
<keyword evidence="4" id="KW-0812">Transmembrane</keyword>
<comment type="pathway">
    <text evidence="4">Amine and polyamine biosynthesis; spermidine biosynthesis; spermidine from putrescine: step 1/1.</text>
</comment>
<comment type="subcellular location">
    <subcellularLocation>
        <location evidence="4">Cell membrane</location>
        <topology evidence="4">Multi-pass membrane protein</topology>
    </subcellularLocation>
</comment>
<reference evidence="8 9" key="1">
    <citation type="submission" date="2020-10" db="EMBL/GenBank/DDBJ databases">
        <title>Novel species in genus Corynebacterium.</title>
        <authorList>
            <person name="Zhang G."/>
        </authorList>
    </citation>
    <scope>NUCLEOTIDE SEQUENCE [LARGE SCALE GENOMIC DNA]</scope>
    <source>
        <strain evidence="8 9">DSM 45110</strain>
    </source>
</reference>
<feature type="transmembrane region" description="Helical" evidence="4">
    <location>
        <begin position="74"/>
        <end position="92"/>
    </location>
</feature>
<accession>A0ABR9ZNK3</accession>
<evidence type="ECO:0000313" key="9">
    <source>
        <dbReference type="Proteomes" id="UP000635902"/>
    </source>
</evidence>
<comment type="function">
    <text evidence="4">Catalyzes the irreversible transfer of a propylamine group from the amino donor S-adenosylmethioninamine (decarboxy-AdoMet) to putrescine (1,4-diaminobutane) to yield spermidine.</text>
</comment>
<evidence type="ECO:0000256" key="6">
    <source>
        <dbReference type="SAM" id="MobiDB-lite"/>
    </source>
</evidence>
<dbReference type="HAMAP" id="MF_00198">
    <property type="entry name" value="Spermidine_synth"/>
    <property type="match status" value="1"/>
</dbReference>
<dbReference type="Proteomes" id="UP000635902">
    <property type="component" value="Unassembled WGS sequence"/>
</dbReference>
<dbReference type="GO" id="GO:0004766">
    <property type="term" value="F:spermidine synthase activity"/>
    <property type="evidence" value="ECO:0007669"/>
    <property type="project" value="UniProtKB-EC"/>
</dbReference>
<dbReference type="InterPro" id="IPR030374">
    <property type="entry name" value="PABS"/>
</dbReference>
<evidence type="ECO:0000313" key="8">
    <source>
        <dbReference type="EMBL" id="MBF4554187.1"/>
    </source>
</evidence>
<organism evidence="8 9">
    <name type="scientific">Corynebacterium suicordis DSM 45110</name>
    <dbReference type="NCBI Taxonomy" id="1121369"/>
    <lineage>
        <taxon>Bacteria</taxon>
        <taxon>Bacillati</taxon>
        <taxon>Actinomycetota</taxon>
        <taxon>Actinomycetes</taxon>
        <taxon>Mycobacteriales</taxon>
        <taxon>Corynebacteriaceae</taxon>
        <taxon>Corynebacterium</taxon>
    </lineage>
</organism>
<evidence type="ECO:0000256" key="3">
    <source>
        <dbReference type="ARBA" id="ARBA00023115"/>
    </source>
</evidence>
<dbReference type="Pfam" id="PF01564">
    <property type="entry name" value="Spermine_synth"/>
    <property type="match status" value="1"/>
</dbReference>
<feature type="region of interest" description="Disordered" evidence="6">
    <location>
        <begin position="1"/>
        <end position="29"/>
    </location>
</feature>
<evidence type="ECO:0000259" key="7">
    <source>
        <dbReference type="PROSITE" id="PS51006"/>
    </source>
</evidence>
<feature type="transmembrane region" description="Helical" evidence="4">
    <location>
        <begin position="199"/>
        <end position="223"/>
    </location>
</feature>
<dbReference type="InterPro" id="IPR036259">
    <property type="entry name" value="MFS_trans_sf"/>
</dbReference>
<feature type="active site" description="Proton acceptor" evidence="4 5">
    <location>
        <position position="403"/>
    </location>
</feature>
<dbReference type="NCBIfam" id="NF002956">
    <property type="entry name" value="PRK03612.1"/>
    <property type="match status" value="1"/>
</dbReference>
<dbReference type="PANTHER" id="PTHR43317">
    <property type="entry name" value="THERMOSPERMINE SYNTHASE ACAULIS5"/>
    <property type="match status" value="1"/>
</dbReference>
<comment type="caution">
    <text evidence="8">The sequence shown here is derived from an EMBL/GenBank/DDBJ whole genome shotgun (WGS) entry which is preliminary data.</text>
</comment>
<keyword evidence="4" id="KW-1003">Cell membrane</keyword>
<feature type="binding site" evidence="4">
    <location>
        <begin position="382"/>
        <end position="383"/>
    </location>
    <ligand>
        <name>S-methyl-5'-thioadenosine</name>
        <dbReference type="ChEBI" id="CHEBI:17509"/>
    </ligand>
</feature>
<comment type="caution">
    <text evidence="4">Lacks conserved residue(s) required for the propagation of feature annotation.</text>
</comment>
<dbReference type="EC" id="2.5.1.16" evidence="4"/>
<feature type="binding site" evidence="4">
    <location>
        <position position="330"/>
    </location>
    <ligand>
        <name>spermidine</name>
        <dbReference type="ChEBI" id="CHEBI:57834"/>
    </ligand>
</feature>
<evidence type="ECO:0000256" key="2">
    <source>
        <dbReference type="ARBA" id="ARBA00022679"/>
    </source>
</evidence>
<protein>
    <recommendedName>
        <fullName evidence="4">Polyamine aminopropyltransferase</fullName>
    </recommendedName>
    <alternativeName>
        <fullName evidence="4">Putrescine aminopropyltransferase</fullName>
        <shortName evidence="4">PAPT</shortName>
    </alternativeName>
    <alternativeName>
        <fullName evidence="4">Spermidine synthase</fullName>
        <shortName evidence="4">SPDS</shortName>
        <shortName evidence="4">SPDSY</shortName>
        <ecNumber evidence="4">2.5.1.16</ecNumber>
    </alternativeName>
</protein>
<dbReference type="PROSITE" id="PS51006">
    <property type="entry name" value="PABS_2"/>
    <property type="match status" value="1"/>
</dbReference>
<dbReference type="InterPro" id="IPR029063">
    <property type="entry name" value="SAM-dependent_MTases_sf"/>
</dbReference>
<feature type="transmembrane region" description="Helical" evidence="4">
    <location>
        <begin position="230"/>
        <end position="251"/>
    </location>
</feature>
<evidence type="ECO:0000256" key="4">
    <source>
        <dbReference type="HAMAP-Rule" id="MF_00198"/>
    </source>
</evidence>
<comment type="subunit">
    <text evidence="4">Homodimer or homotetramer.</text>
</comment>